<feature type="region of interest" description="Disordered" evidence="1">
    <location>
        <begin position="129"/>
        <end position="318"/>
    </location>
</feature>
<proteinExistence type="predicted"/>
<evidence type="ECO:0000256" key="1">
    <source>
        <dbReference type="SAM" id="MobiDB-lite"/>
    </source>
</evidence>
<feature type="compositionally biased region" description="Low complexity" evidence="1">
    <location>
        <begin position="162"/>
        <end position="180"/>
    </location>
</feature>
<organism evidence="2">
    <name type="scientific">Chlamydomonas leiostraca</name>
    <dbReference type="NCBI Taxonomy" id="1034604"/>
    <lineage>
        <taxon>Eukaryota</taxon>
        <taxon>Viridiplantae</taxon>
        <taxon>Chlorophyta</taxon>
        <taxon>core chlorophytes</taxon>
        <taxon>Chlorophyceae</taxon>
        <taxon>CS clade</taxon>
        <taxon>Chlamydomonadales</taxon>
        <taxon>Chlamydomonadaceae</taxon>
        <taxon>Chlamydomonas</taxon>
    </lineage>
</organism>
<accession>A0A7S0RCP2</accession>
<feature type="region of interest" description="Disordered" evidence="1">
    <location>
        <begin position="42"/>
        <end position="64"/>
    </location>
</feature>
<name>A0A7S0RCP2_9CHLO</name>
<feature type="region of interest" description="Disordered" evidence="1">
    <location>
        <begin position="389"/>
        <end position="427"/>
    </location>
</feature>
<feature type="compositionally biased region" description="Polar residues" evidence="1">
    <location>
        <begin position="214"/>
        <end position="241"/>
    </location>
</feature>
<feature type="compositionally biased region" description="Low complexity" evidence="1">
    <location>
        <begin position="390"/>
        <end position="427"/>
    </location>
</feature>
<protein>
    <submittedName>
        <fullName evidence="2">Uncharacterized protein</fullName>
    </submittedName>
</protein>
<evidence type="ECO:0000313" key="2">
    <source>
        <dbReference type="EMBL" id="CAD8673459.1"/>
    </source>
</evidence>
<feature type="region of interest" description="Disordered" evidence="1">
    <location>
        <begin position="1"/>
        <end position="25"/>
    </location>
</feature>
<feature type="compositionally biased region" description="Basic residues" evidence="1">
    <location>
        <begin position="1"/>
        <end position="12"/>
    </location>
</feature>
<feature type="compositionally biased region" description="Low complexity" evidence="1">
    <location>
        <begin position="131"/>
        <end position="154"/>
    </location>
</feature>
<reference evidence="2" key="1">
    <citation type="submission" date="2021-01" db="EMBL/GenBank/DDBJ databases">
        <authorList>
            <person name="Corre E."/>
            <person name="Pelletier E."/>
            <person name="Niang G."/>
            <person name="Scheremetjew M."/>
            <person name="Finn R."/>
            <person name="Kale V."/>
            <person name="Holt S."/>
            <person name="Cochrane G."/>
            <person name="Meng A."/>
            <person name="Brown T."/>
            <person name="Cohen L."/>
        </authorList>
    </citation>
    <scope>NUCLEOTIDE SEQUENCE</scope>
    <source>
        <strain evidence="2">SAG 11-49</strain>
    </source>
</reference>
<gene>
    <name evidence="2" type="ORF">CLEI1391_LOCUS5825</name>
</gene>
<feature type="compositionally biased region" description="Low complexity" evidence="1">
    <location>
        <begin position="190"/>
        <end position="202"/>
    </location>
</feature>
<dbReference type="AlphaFoldDB" id="A0A7S0RCP2"/>
<dbReference type="EMBL" id="HBFB01010228">
    <property type="protein sequence ID" value="CAD8673459.1"/>
    <property type="molecule type" value="Transcribed_RNA"/>
</dbReference>
<feature type="compositionally biased region" description="Acidic residues" evidence="1">
    <location>
        <begin position="51"/>
        <end position="64"/>
    </location>
</feature>
<feature type="compositionally biased region" description="Low complexity" evidence="1">
    <location>
        <begin position="306"/>
        <end position="317"/>
    </location>
</feature>
<sequence length="427" mass="42706">MDLGHSFHRTKGVNRELNANQKNKKKSAFDILSSAIGSLGFGRKSHKSLQEDDEEEEDEDLGLEDELDKLVNRVKSMTVAPSGHSIIIRGMREGGLNPDIDDLLEATLEEEDESSWANHAWVRKIAAKAEGPTSSNGSAGPASAGRPLATTSAGAGAGAGGRKAAASGSTHAGQSPLSSGSRGGPGGAATGALPPRRAATTTQLDHDPPVSLVQRPTLSQSGGHSFSGTLPQLNGSFTTAGPSPLRYGSHVTDGPGPSPLRSGAASSGSLPTMARRSHAPSLTAVPDGASDEDDSSYPPLSPSTYAAGSSGHAGAMSQLAQVRARHVNSLSGLPGTLGAAASDLAISSSPDIGCTLKTQPKHGRRSLIGGAGSAGFEKGLAEGPLGKIMAANGSLGGSSPPSAASAGPGSVSVGGRVPVAGRRAPKA</sequence>